<feature type="region of interest" description="Disordered" evidence="1">
    <location>
        <begin position="350"/>
        <end position="369"/>
    </location>
</feature>
<dbReference type="EMBL" id="MLFT02000004">
    <property type="protein sequence ID" value="PHT50408.1"/>
    <property type="molecule type" value="Genomic_DNA"/>
</dbReference>
<feature type="compositionally biased region" description="Basic residues" evidence="1">
    <location>
        <begin position="358"/>
        <end position="369"/>
    </location>
</feature>
<evidence type="ECO:0000313" key="2">
    <source>
        <dbReference type="EMBL" id="PHT50408.1"/>
    </source>
</evidence>
<gene>
    <name evidence="2" type="ORF">CQW23_10155</name>
</gene>
<proteinExistence type="predicted"/>
<sequence length="369" mass="41393">MFLDGFGTGPWRDAPLSRQAIGKCQLGICMVVRHGGIALSPWMGPGYLARRANIMDLHWNQADLYWNRTIGDLTLSAIRQYNGGPLKIDKCEFSHLCDVLKAQGSGEIGKDVMHRIGEGWSKWRLALVVLCDKKVPLKLKDERQYFAKEEGLHQSIMVKLSTGSPDLSIVRPIFPKFLGIKGHCLVGLLAQRKLPIRMDQYDDFMAALSRDKNESHSNSGSPKCQIALPQVTNMLMQQHATSLICPIPVLKPLMATLDTLTCEIPSPSMELIDEKQDEFAHKLLFKGNEQDVDRVVVLTSTHSNNKAKRYEIGDLAKDLIEVFEGDLGVDIFDEEDKDEVLDECFAKVSRGGDLSPRQQRKGFKKKEDS</sequence>
<evidence type="ECO:0000256" key="1">
    <source>
        <dbReference type="SAM" id="MobiDB-lite"/>
    </source>
</evidence>
<dbReference type="PANTHER" id="PTHR46238">
    <property type="entry name" value="REVERSE TRANSCRIPTASE DOMAIN-CONTAINING PROTEIN"/>
    <property type="match status" value="1"/>
</dbReference>
<dbReference type="AlphaFoldDB" id="A0A2G2WYT9"/>
<organism evidence="2 3">
    <name type="scientific">Capsicum baccatum</name>
    <name type="common">Peruvian pepper</name>
    <dbReference type="NCBI Taxonomy" id="33114"/>
    <lineage>
        <taxon>Eukaryota</taxon>
        <taxon>Viridiplantae</taxon>
        <taxon>Streptophyta</taxon>
        <taxon>Embryophyta</taxon>
        <taxon>Tracheophyta</taxon>
        <taxon>Spermatophyta</taxon>
        <taxon>Magnoliopsida</taxon>
        <taxon>eudicotyledons</taxon>
        <taxon>Gunneridae</taxon>
        <taxon>Pentapetalae</taxon>
        <taxon>asterids</taxon>
        <taxon>lamiids</taxon>
        <taxon>Solanales</taxon>
        <taxon>Solanaceae</taxon>
        <taxon>Solanoideae</taxon>
        <taxon>Capsiceae</taxon>
        <taxon>Capsicum</taxon>
    </lineage>
</organism>
<dbReference type="OrthoDB" id="1306281at2759"/>
<reference evidence="2 3" key="1">
    <citation type="journal article" date="2017" name="Genome Biol.">
        <title>New reference genome sequences of hot pepper reveal the massive evolution of plant disease-resistance genes by retroduplication.</title>
        <authorList>
            <person name="Kim S."/>
            <person name="Park J."/>
            <person name="Yeom S.I."/>
            <person name="Kim Y.M."/>
            <person name="Seo E."/>
            <person name="Kim K.T."/>
            <person name="Kim M.S."/>
            <person name="Lee J.M."/>
            <person name="Cheong K."/>
            <person name="Shin H.S."/>
            <person name="Kim S.B."/>
            <person name="Han K."/>
            <person name="Lee J."/>
            <person name="Park M."/>
            <person name="Lee H.A."/>
            <person name="Lee H.Y."/>
            <person name="Lee Y."/>
            <person name="Oh S."/>
            <person name="Lee J.H."/>
            <person name="Choi E."/>
            <person name="Choi E."/>
            <person name="Lee S.E."/>
            <person name="Jeon J."/>
            <person name="Kim H."/>
            <person name="Choi G."/>
            <person name="Song H."/>
            <person name="Lee J."/>
            <person name="Lee S.C."/>
            <person name="Kwon J.K."/>
            <person name="Lee H.Y."/>
            <person name="Koo N."/>
            <person name="Hong Y."/>
            <person name="Kim R.W."/>
            <person name="Kang W.H."/>
            <person name="Huh J.H."/>
            <person name="Kang B.C."/>
            <person name="Yang T.J."/>
            <person name="Lee Y.H."/>
            <person name="Bennetzen J.L."/>
            <person name="Choi D."/>
        </authorList>
    </citation>
    <scope>NUCLEOTIDE SEQUENCE [LARGE SCALE GENOMIC DNA]</scope>
    <source>
        <strain evidence="3">cv. PBC81</strain>
    </source>
</reference>
<name>A0A2G2WYT9_CAPBA</name>
<accession>A0A2G2WYT9</accession>
<protein>
    <submittedName>
        <fullName evidence="2">Uncharacterized protein</fullName>
    </submittedName>
</protein>
<keyword evidence="3" id="KW-1185">Reference proteome</keyword>
<evidence type="ECO:0000313" key="3">
    <source>
        <dbReference type="Proteomes" id="UP000224567"/>
    </source>
</evidence>
<dbReference type="Proteomes" id="UP000224567">
    <property type="component" value="Unassembled WGS sequence"/>
</dbReference>
<dbReference type="PANTHER" id="PTHR46238:SF8">
    <property type="entry name" value="ENDONUCLEASE_EXONUCLEASE_PHOSPHATASE DOMAIN-CONTAINING PROTEIN"/>
    <property type="match status" value="1"/>
</dbReference>
<comment type="caution">
    <text evidence="2">The sequence shown here is derived from an EMBL/GenBank/DDBJ whole genome shotgun (WGS) entry which is preliminary data.</text>
</comment>
<reference evidence="3" key="2">
    <citation type="journal article" date="2017" name="J. Anim. Genet.">
        <title>Multiple reference genome sequences of hot pepper reveal the massive evolution of plant disease resistance genes by retroduplication.</title>
        <authorList>
            <person name="Kim S."/>
            <person name="Park J."/>
            <person name="Yeom S.-I."/>
            <person name="Kim Y.-M."/>
            <person name="Seo E."/>
            <person name="Kim K.-T."/>
            <person name="Kim M.-S."/>
            <person name="Lee J.M."/>
            <person name="Cheong K."/>
            <person name="Shin H.-S."/>
            <person name="Kim S.-B."/>
            <person name="Han K."/>
            <person name="Lee J."/>
            <person name="Park M."/>
            <person name="Lee H.-A."/>
            <person name="Lee H.-Y."/>
            <person name="Lee Y."/>
            <person name="Oh S."/>
            <person name="Lee J.H."/>
            <person name="Choi E."/>
            <person name="Choi E."/>
            <person name="Lee S.E."/>
            <person name="Jeon J."/>
            <person name="Kim H."/>
            <person name="Choi G."/>
            <person name="Song H."/>
            <person name="Lee J."/>
            <person name="Lee S.-C."/>
            <person name="Kwon J.-K."/>
            <person name="Lee H.-Y."/>
            <person name="Koo N."/>
            <person name="Hong Y."/>
            <person name="Kim R.W."/>
            <person name="Kang W.-H."/>
            <person name="Huh J.H."/>
            <person name="Kang B.-C."/>
            <person name="Yang T.-J."/>
            <person name="Lee Y.-H."/>
            <person name="Bennetzen J.L."/>
            <person name="Choi D."/>
        </authorList>
    </citation>
    <scope>NUCLEOTIDE SEQUENCE [LARGE SCALE GENOMIC DNA]</scope>
    <source>
        <strain evidence="3">cv. PBC81</strain>
    </source>
</reference>